<keyword evidence="4 7" id="KW-1133">Transmembrane helix</keyword>
<comment type="subcellular location">
    <subcellularLocation>
        <location evidence="1">Membrane</location>
        <topology evidence="1">Multi-pass membrane protein</topology>
    </subcellularLocation>
</comment>
<dbReference type="PROSITE" id="PS01006">
    <property type="entry name" value="FORMATE_NITRITE_TP_2"/>
    <property type="match status" value="1"/>
</dbReference>
<comment type="similarity">
    <text evidence="6">Belongs to the FNT transporter (TC 1.A.16) family.</text>
</comment>
<dbReference type="InterPro" id="IPR024002">
    <property type="entry name" value="For/NO2_transpt_CS"/>
</dbReference>
<dbReference type="NCBIfam" id="TIGR00790">
    <property type="entry name" value="fnt"/>
    <property type="match status" value="1"/>
</dbReference>
<evidence type="ECO:0000256" key="1">
    <source>
        <dbReference type="ARBA" id="ARBA00004141"/>
    </source>
</evidence>
<evidence type="ECO:0000313" key="9">
    <source>
        <dbReference type="Proteomes" id="UP001209229"/>
    </source>
</evidence>
<dbReference type="PROSITE" id="PS01005">
    <property type="entry name" value="FORMATE_NITRITE_TP_1"/>
    <property type="match status" value="1"/>
</dbReference>
<keyword evidence="3 7" id="KW-0812">Transmembrane</keyword>
<dbReference type="GO" id="GO:0005886">
    <property type="term" value="C:plasma membrane"/>
    <property type="evidence" value="ECO:0007669"/>
    <property type="project" value="TreeGrafter"/>
</dbReference>
<evidence type="ECO:0000256" key="2">
    <source>
        <dbReference type="ARBA" id="ARBA00022448"/>
    </source>
</evidence>
<keyword evidence="5 7" id="KW-0472">Membrane</keyword>
<evidence type="ECO:0000256" key="3">
    <source>
        <dbReference type="ARBA" id="ARBA00022692"/>
    </source>
</evidence>
<proteinExistence type="inferred from homology"/>
<feature type="transmembrane region" description="Helical" evidence="7">
    <location>
        <begin position="192"/>
        <end position="214"/>
    </location>
</feature>
<dbReference type="PANTHER" id="PTHR30520">
    <property type="entry name" value="FORMATE TRANSPORTER-RELATED"/>
    <property type="match status" value="1"/>
</dbReference>
<dbReference type="InterPro" id="IPR023271">
    <property type="entry name" value="Aquaporin-like"/>
</dbReference>
<accession>A0AAE3M680</accession>
<dbReference type="Pfam" id="PF01226">
    <property type="entry name" value="Form_Nir_trans"/>
    <property type="match status" value="1"/>
</dbReference>
<protein>
    <submittedName>
        <fullName evidence="8">Formate/nitrite transporter family protein</fullName>
    </submittedName>
</protein>
<dbReference type="Proteomes" id="UP001209229">
    <property type="component" value="Unassembled WGS sequence"/>
</dbReference>
<dbReference type="Gene3D" id="1.20.1080.10">
    <property type="entry name" value="Glycerol uptake facilitator protein"/>
    <property type="match status" value="1"/>
</dbReference>
<dbReference type="EMBL" id="JAPDPJ010000042">
    <property type="protein sequence ID" value="MCW3788021.1"/>
    <property type="molecule type" value="Genomic_DNA"/>
</dbReference>
<evidence type="ECO:0000256" key="7">
    <source>
        <dbReference type="SAM" id="Phobius"/>
    </source>
</evidence>
<comment type="caution">
    <text evidence="8">The sequence shown here is derived from an EMBL/GenBank/DDBJ whole genome shotgun (WGS) entry which is preliminary data.</text>
</comment>
<organism evidence="8 9">
    <name type="scientific">Plebeiibacterium sediminum</name>
    <dbReference type="NCBI Taxonomy" id="2992112"/>
    <lineage>
        <taxon>Bacteria</taxon>
        <taxon>Pseudomonadati</taxon>
        <taxon>Bacteroidota</taxon>
        <taxon>Bacteroidia</taxon>
        <taxon>Marinilabiliales</taxon>
        <taxon>Marinilabiliaceae</taxon>
        <taxon>Plebeiibacterium</taxon>
    </lineage>
</organism>
<evidence type="ECO:0000313" key="8">
    <source>
        <dbReference type="EMBL" id="MCW3788021.1"/>
    </source>
</evidence>
<feature type="transmembrane region" description="Helical" evidence="7">
    <location>
        <begin position="109"/>
        <end position="130"/>
    </location>
</feature>
<feature type="transmembrane region" description="Helical" evidence="7">
    <location>
        <begin position="28"/>
        <end position="54"/>
    </location>
</feature>
<feature type="transmembrane region" description="Helical" evidence="7">
    <location>
        <begin position="234"/>
        <end position="256"/>
    </location>
</feature>
<dbReference type="RefSeq" id="WP_301191582.1">
    <property type="nucleotide sequence ID" value="NZ_JAPDPJ010000042.1"/>
</dbReference>
<sequence>MSLFTPPEIIKIAGESAMQKDKYSGKKILTLAFMAGAYIAFGGLLSILLAGGMPEISAKNPGITKFVFGAAFPVGLMMVVMAGAELFTGNNAYFMPNVLSKRQKWTAPIRNWTLVYIGNFFGAIFVAYFLTHLTEVVGTEPWTKTIFHIAEAKTSNPFYKTFLKGIGANWLVCLALWMGMSAQHTSGKILGIWWPVMTFVALGFEHSIANMFFIPLAIFEGAPITWGSFIVDNLIPATLGNIVGGAFFVGTLYWYAYEKQSSNN</sequence>
<dbReference type="AlphaFoldDB" id="A0AAE3M680"/>
<dbReference type="FunFam" id="1.20.1080.10:FF:000011">
    <property type="entry name" value="Formate family transporter"/>
    <property type="match status" value="1"/>
</dbReference>
<evidence type="ECO:0000256" key="5">
    <source>
        <dbReference type="ARBA" id="ARBA00023136"/>
    </source>
</evidence>
<feature type="transmembrane region" description="Helical" evidence="7">
    <location>
        <begin position="162"/>
        <end position="180"/>
    </location>
</feature>
<keyword evidence="9" id="KW-1185">Reference proteome</keyword>
<gene>
    <name evidence="8" type="ORF">OM075_16210</name>
</gene>
<dbReference type="PANTHER" id="PTHR30520:SF6">
    <property type="entry name" value="FORMATE_NITRATE FAMILY TRANSPORTER (EUROFUNG)"/>
    <property type="match status" value="1"/>
</dbReference>
<keyword evidence="2" id="KW-0813">Transport</keyword>
<evidence type="ECO:0000256" key="6">
    <source>
        <dbReference type="ARBA" id="ARBA00049660"/>
    </source>
</evidence>
<reference evidence="8" key="1">
    <citation type="submission" date="2022-10" db="EMBL/GenBank/DDBJ databases">
        <authorList>
            <person name="Yu W.X."/>
        </authorList>
    </citation>
    <scope>NUCLEOTIDE SEQUENCE</scope>
    <source>
        <strain evidence="8">AAT</strain>
    </source>
</reference>
<dbReference type="GO" id="GO:0015499">
    <property type="term" value="F:formate transmembrane transporter activity"/>
    <property type="evidence" value="ECO:0007669"/>
    <property type="project" value="TreeGrafter"/>
</dbReference>
<dbReference type="InterPro" id="IPR000292">
    <property type="entry name" value="For/NO2_transpt"/>
</dbReference>
<name>A0AAE3M680_9BACT</name>
<feature type="transmembrane region" description="Helical" evidence="7">
    <location>
        <begin position="66"/>
        <end position="88"/>
    </location>
</feature>
<evidence type="ECO:0000256" key="4">
    <source>
        <dbReference type="ARBA" id="ARBA00022989"/>
    </source>
</evidence>